<dbReference type="AlphaFoldDB" id="H2AYF1"/>
<dbReference type="Pfam" id="PF10455">
    <property type="entry name" value="BAR_2"/>
    <property type="match status" value="2"/>
</dbReference>
<gene>
    <name evidence="2" type="primary">KAFR0G03680</name>
    <name evidence="2" type="ORF">KAFR_0G03680</name>
</gene>
<dbReference type="EMBL" id="HE650827">
    <property type="protein sequence ID" value="CCF59401.1"/>
    <property type="molecule type" value="Genomic_DNA"/>
</dbReference>
<dbReference type="eggNOG" id="ENOG502QZYP">
    <property type="taxonomic scope" value="Eukaryota"/>
</dbReference>
<dbReference type="OrthoDB" id="5549748at2759"/>
<dbReference type="SUPFAM" id="SSF103657">
    <property type="entry name" value="BAR/IMD domain-like"/>
    <property type="match status" value="1"/>
</dbReference>
<evidence type="ECO:0000313" key="2">
    <source>
        <dbReference type="EMBL" id="CCF59401.1"/>
    </source>
</evidence>
<dbReference type="GeneID" id="13887380"/>
<evidence type="ECO:0008006" key="4">
    <source>
        <dbReference type="Google" id="ProtNLM"/>
    </source>
</evidence>
<dbReference type="FunCoup" id="H2AYF1">
    <property type="interactions" value="44"/>
</dbReference>
<reference evidence="2 3" key="1">
    <citation type="journal article" date="2011" name="Proc. Natl. Acad. Sci. U.S.A.">
        <title>Evolutionary erosion of yeast sex chromosomes by mating-type switching accidents.</title>
        <authorList>
            <person name="Gordon J.L."/>
            <person name="Armisen D."/>
            <person name="Proux-Wera E."/>
            <person name="Oheigeartaigh S.S."/>
            <person name="Byrne K.P."/>
            <person name="Wolfe K.H."/>
        </authorList>
    </citation>
    <scope>NUCLEOTIDE SEQUENCE [LARGE SCALE GENOMIC DNA]</scope>
    <source>
        <strain evidence="3">ATCC 22294 / BCRC 22015 / CBS 2517 / CECT 1963 / NBRC 1671 / NRRL Y-8276</strain>
    </source>
</reference>
<feature type="region of interest" description="Disordered" evidence="1">
    <location>
        <begin position="251"/>
        <end position="350"/>
    </location>
</feature>
<dbReference type="InParanoid" id="H2AYF1"/>
<organism evidence="2 3">
    <name type="scientific">Kazachstania africana (strain ATCC 22294 / BCRC 22015 / CBS 2517 / CECT 1963 / NBRC 1671 / NRRL Y-8276)</name>
    <name type="common">Yeast</name>
    <name type="synonym">Kluyveromyces africanus</name>
    <dbReference type="NCBI Taxonomy" id="1071382"/>
    <lineage>
        <taxon>Eukaryota</taxon>
        <taxon>Fungi</taxon>
        <taxon>Dikarya</taxon>
        <taxon>Ascomycota</taxon>
        <taxon>Saccharomycotina</taxon>
        <taxon>Saccharomycetes</taxon>
        <taxon>Saccharomycetales</taxon>
        <taxon>Saccharomycetaceae</taxon>
        <taxon>Kazachstania</taxon>
    </lineage>
</organism>
<accession>H2AYF1</accession>
<sequence length="415" mass="48335">MFSNFNFDKITNSISTAAQSAQQKINDTILTPDVQTKLHFKKTARFWQEKVGQIPDKEISKLPEGYLNLENKVDALEKILKRLLIVTKTYEIEGYDYPPNLSESLNDWWWSDLKKSKKHQEKSSFMNNSFPMAISKAAFDSKSILDDLKEKQQDLPKEGEEPEEEVEEEDDDEFLNLLEVFNSLSNCYKNIDKSKAEMDAMIVKEFNFKLEHLINNDFKKVSKLRTKVQDSRLEFDTLRHEIKLKELAQESIRQENSQKTDVFKEDSTKEVPPKEESTKEEQVNEESNKEETEKKKITEDKPAEDVVEKKTVEEQAEAKETEKPAKEGSSKEEAPKEDVKHNGSSEEETEEYKLLEKLEDEFVSNTGAAVELMTELTETSEVINLVKLFQNFQLIHYKQCVQEIENNMKFLDQLE</sequence>
<evidence type="ECO:0000256" key="1">
    <source>
        <dbReference type="SAM" id="MobiDB-lite"/>
    </source>
</evidence>
<keyword evidence="3" id="KW-1185">Reference proteome</keyword>
<dbReference type="HOGENOM" id="CLU_059029_0_0_1"/>
<protein>
    <recommendedName>
        <fullName evidence="4">BAR domain-containing protein</fullName>
    </recommendedName>
</protein>
<dbReference type="Gene3D" id="1.20.1270.60">
    <property type="entry name" value="Arfaptin homology (AH) domain/BAR domain"/>
    <property type="match status" value="1"/>
</dbReference>
<feature type="compositionally biased region" description="Basic and acidic residues" evidence="1">
    <location>
        <begin position="251"/>
        <end position="344"/>
    </location>
</feature>
<evidence type="ECO:0000313" key="3">
    <source>
        <dbReference type="Proteomes" id="UP000005220"/>
    </source>
</evidence>
<dbReference type="KEGG" id="kaf:KAFR_0G03680"/>
<feature type="region of interest" description="Disordered" evidence="1">
    <location>
        <begin position="152"/>
        <end position="171"/>
    </location>
</feature>
<dbReference type="RefSeq" id="XP_003958536.1">
    <property type="nucleotide sequence ID" value="XM_003958487.1"/>
</dbReference>
<dbReference type="InterPro" id="IPR027267">
    <property type="entry name" value="AH/BAR_dom_sf"/>
</dbReference>
<dbReference type="InterPro" id="IPR018859">
    <property type="entry name" value="BAR_dom-cont"/>
</dbReference>
<dbReference type="Proteomes" id="UP000005220">
    <property type="component" value="Chromosome 7"/>
</dbReference>
<name>H2AYF1_KAZAF</name>
<proteinExistence type="predicted"/>
<feature type="compositionally biased region" description="Acidic residues" evidence="1">
    <location>
        <begin position="160"/>
        <end position="171"/>
    </location>
</feature>